<comment type="catalytic activity">
    <reaction evidence="9">
        <text>NAD(+) + NADPH + H(+)(in) = NADH + NADP(+) + H(+)(out)</text>
        <dbReference type="Rhea" id="RHEA:47992"/>
        <dbReference type="ChEBI" id="CHEBI:15378"/>
        <dbReference type="ChEBI" id="CHEBI:57540"/>
        <dbReference type="ChEBI" id="CHEBI:57783"/>
        <dbReference type="ChEBI" id="CHEBI:57945"/>
        <dbReference type="ChEBI" id="CHEBI:58349"/>
        <dbReference type="EC" id="7.1.1.1"/>
    </reaction>
</comment>
<dbReference type="EMBL" id="FN648949">
    <property type="protein sequence ID" value="CBN75196.1"/>
    <property type="molecule type" value="Genomic_DNA"/>
</dbReference>
<dbReference type="Proteomes" id="UP000002630">
    <property type="component" value="Linkage Group LG11"/>
</dbReference>
<dbReference type="GO" id="GO:0008750">
    <property type="term" value="F:proton-translocating NAD(P)+ transhydrogenase activity"/>
    <property type="evidence" value="ECO:0007669"/>
    <property type="project" value="UniProtKB-EC"/>
</dbReference>
<protein>
    <recommendedName>
        <fullName evidence="2">proton-translocating NAD(P)(+) transhydrogenase</fullName>
        <ecNumber evidence="2">7.1.1.1</ecNumber>
    </recommendedName>
</protein>
<keyword evidence="7" id="KW-0520">NAD</keyword>
<dbReference type="InterPro" id="IPR034300">
    <property type="entry name" value="PNTB-like"/>
</dbReference>
<gene>
    <name evidence="11" type="ORF">Esi_0072_0040</name>
</gene>
<dbReference type="EC" id="7.1.1.1" evidence="2"/>
<evidence type="ECO:0000256" key="9">
    <source>
        <dbReference type="ARBA" id="ARBA00048202"/>
    </source>
</evidence>
<comment type="subcellular location">
    <subcellularLocation>
        <location evidence="1">Membrane</location>
        <topology evidence="1">Multi-pass membrane protein</topology>
    </subcellularLocation>
</comment>
<evidence type="ECO:0000256" key="1">
    <source>
        <dbReference type="ARBA" id="ARBA00004141"/>
    </source>
</evidence>
<dbReference type="EMBL" id="FN649736">
    <property type="protein sequence ID" value="CBN75196.1"/>
    <property type="molecule type" value="Genomic_DNA"/>
</dbReference>
<keyword evidence="12" id="KW-1185">Reference proteome</keyword>
<feature type="domain" description="NADP transhydrogenase beta-like" evidence="10">
    <location>
        <begin position="1"/>
        <end position="110"/>
    </location>
</feature>
<evidence type="ECO:0000256" key="3">
    <source>
        <dbReference type="ARBA" id="ARBA00022692"/>
    </source>
</evidence>
<dbReference type="STRING" id="2880.D8LSD9"/>
<dbReference type="SUPFAM" id="SSF52467">
    <property type="entry name" value="DHS-like NAD/FAD-binding domain"/>
    <property type="match status" value="1"/>
</dbReference>
<evidence type="ECO:0000256" key="4">
    <source>
        <dbReference type="ARBA" id="ARBA00022857"/>
    </source>
</evidence>
<dbReference type="GO" id="GO:0006740">
    <property type="term" value="P:NADPH regeneration"/>
    <property type="evidence" value="ECO:0007669"/>
    <property type="project" value="TreeGrafter"/>
</dbReference>
<keyword evidence="8" id="KW-0472">Membrane</keyword>
<evidence type="ECO:0000256" key="8">
    <source>
        <dbReference type="ARBA" id="ARBA00023136"/>
    </source>
</evidence>
<keyword evidence="5" id="KW-1278">Translocase</keyword>
<dbReference type="eggNOG" id="ENOG502QQ0A">
    <property type="taxonomic scope" value="Eukaryota"/>
</dbReference>
<name>D8LSD9_ECTSI</name>
<keyword evidence="6" id="KW-1133">Transmembrane helix</keyword>
<dbReference type="OrthoDB" id="37244at2759"/>
<evidence type="ECO:0000256" key="6">
    <source>
        <dbReference type="ARBA" id="ARBA00022989"/>
    </source>
</evidence>
<dbReference type="InterPro" id="IPR029035">
    <property type="entry name" value="DHS-like_NAD/FAD-binding_dom"/>
</dbReference>
<dbReference type="AlphaFoldDB" id="D8LSD9"/>
<evidence type="ECO:0000256" key="5">
    <source>
        <dbReference type="ARBA" id="ARBA00022967"/>
    </source>
</evidence>
<organism evidence="11 12">
    <name type="scientific">Ectocarpus siliculosus</name>
    <name type="common">Brown alga</name>
    <name type="synonym">Conferva siliculosa</name>
    <dbReference type="NCBI Taxonomy" id="2880"/>
    <lineage>
        <taxon>Eukaryota</taxon>
        <taxon>Sar</taxon>
        <taxon>Stramenopiles</taxon>
        <taxon>Ochrophyta</taxon>
        <taxon>PX clade</taxon>
        <taxon>Phaeophyceae</taxon>
        <taxon>Ectocarpales</taxon>
        <taxon>Ectocarpaceae</taxon>
        <taxon>Ectocarpus</taxon>
    </lineage>
</organism>
<dbReference type="Pfam" id="PF02233">
    <property type="entry name" value="PNTB"/>
    <property type="match status" value="1"/>
</dbReference>
<dbReference type="InParanoid" id="D8LSD9"/>
<sequence length="117" mass="12833">MPGQLNVLLAEAGVPYDVVEELDEINDDFKETDLAIVIGSNDCVNSAAEDDENSAIYGMPVLKVWDAKDCVVIKRSMATGYAGLDNPVFYKKNTEMLLGDARDMADDLLSKVTEQTR</sequence>
<dbReference type="GO" id="GO:0005743">
    <property type="term" value="C:mitochondrial inner membrane"/>
    <property type="evidence" value="ECO:0007669"/>
    <property type="project" value="TreeGrafter"/>
</dbReference>
<evidence type="ECO:0000256" key="7">
    <source>
        <dbReference type="ARBA" id="ARBA00023027"/>
    </source>
</evidence>
<evidence type="ECO:0000313" key="12">
    <source>
        <dbReference type="Proteomes" id="UP000002630"/>
    </source>
</evidence>
<dbReference type="OMA" id="NDCVNSA"/>
<proteinExistence type="predicted"/>
<dbReference type="PANTHER" id="PTHR10160">
    <property type="entry name" value="NAD(P) TRANSHYDROGENASE"/>
    <property type="match status" value="1"/>
</dbReference>
<evidence type="ECO:0000313" key="11">
    <source>
        <dbReference type="EMBL" id="CBN75196.1"/>
    </source>
</evidence>
<dbReference type="PANTHER" id="PTHR10160:SF19">
    <property type="entry name" value="PROTON-TRANSLOCATING NAD(P)(+) TRANSHYDROGENASE"/>
    <property type="match status" value="1"/>
</dbReference>
<dbReference type="GO" id="GO:0050661">
    <property type="term" value="F:NADP binding"/>
    <property type="evidence" value="ECO:0007669"/>
    <property type="project" value="TreeGrafter"/>
</dbReference>
<reference evidence="11 12" key="1">
    <citation type="journal article" date="2010" name="Nature">
        <title>The Ectocarpus genome and the independent evolution of multicellularity in brown algae.</title>
        <authorList>
            <person name="Cock J.M."/>
            <person name="Sterck L."/>
            <person name="Rouze P."/>
            <person name="Scornet D."/>
            <person name="Allen A.E."/>
            <person name="Amoutzias G."/>
            <person name="Anthouard V."/>
            <person name="Artiguenave F."/>
            <person name="Aury J.M."/>
            <person name="Badger J.H."/>
            <person name="Beszteri B."/>
            <person name="Billiau K."/>
            <person name="Bonnet E."/>
            <person name="Bothwell J.H."/>
            <person name="Bowler C."/>
            <person name="Boyen C."/>
            <person name="Brownlee C."/>
            <person name="Carrano C.J."/>
            <person name="Charrier B."/>
            <person name="Cho G.Y."/>
            <person name="Coelho S.M."/>
            <person name="Collen J."/>
            <person name="Corre E."/>
            <person name="Da Silva C."/>
            <person name="Delage L."/>
            <person name="Delaroque N."/>
            <person name="Dittami S.M."/>
            <person name="Doulbeau S."/>
            <person name="Elias M."/>
            <person name="Farnham G."/>
            <person name="Gachon C.M."/>
            <person name="Gschloessl B."/>
            <person name="Heesch S."/>
            <person name="Jabbari K."/>
            <person name="Jubin C."/>
            <person name="Kawai H."/>
            <person name="Kimura K."/>
            <person name="Kloareg B."/>
            <person name="Kupper F.C."/>
            <person name="Lang D."/>
            <person name="Le Bail A."/>
            <person name="Leblanc C."/>
            <person name="Lerouge P."/>
            <person name="Lohr M."/>
            <person name="Lopez P.J."/>
            <person name="Martens C."/>
            <person name="Maumus F."/>
            <person name="Michel G."/>
            <person name="Miranda-Saavedra D."/>
            <person name="Morales J."/>
            <person name="Moreau H."/>
            <person name="Motomura T."/>
            <person name="Nagasato C."/>
            <person name="Napoli C.A."/>
            <person name="Nelson D.R."/>
            <person name="Nyvall-Collen P."/>
            <person name="Peters A.F."/>
            <person name="Pommier C."/>
            <person name="Potin P."/>
            <person name="Poulain J."/>
            <person name="Quesneville H."/>
            <person name="Read B."/>
            <person name="Rensing S.A."/>
            <person name="Ritter A."/>
            <person name="Rousvoal S."/>
            <person name="Samanta M."/>
            <person name="Samson G."/>
            <person name="Schroeder D.C."/>
            <person name="Segurens B."/>
            <person name="Strittmatter M."/>
            <person name="Tonon T."/>
            <person name="Tregear J.W."/>
            <person name="Valentin K."/>
            <person name="von Dassow P."/>
            <person name="Yamagishi T."/>
            <person name="Van de Peer Y."/>
            <person name="Wincker P."/>
        </authorList>
    </citation>
    <scope>NUCLEOTIDE SEQUENCE [LARGE SCALE GENOMIC DNA]</scope>
    <source>
        <strain evidence="12">Ec32 / CCAP1310/4</strain>
    </source>
</reference>
<keyword evidence="4" id="KW-0521">NADP</keyword>
<keyword evidence="3" id="KW-0812">Transmembrane</keyword>
<accession>D8LSD9</accession>
<evidence type="ECO:0000256" key="2">
    <source>
        <dbReference type="ARBA" id="ARBA00012943"/>
    </source>
</evidence>
<dbReference type="Gene3D" id="3.40.50.1220">
    <property type="entry name" value="TPP-binding domain"/>
    <property type="match status" value="1"/>
</dbReference>
<evidence type="ECO:0000259" key="10">
    <source>
        <dbReference type="Pfam" id="PF02233"/>
    </source>
</evidence>